<evidence type="ECO:0000256" key="8">
    <source>
        <dbReference type="PIRNR" id="PIRNR016305"/>
    </source>
</evidence>
<evidence type="ECO:0000256" key="6">
    <source>
        <dbReference type="ARBA" id="ARBA00022679"/>
    </source>
</evidence>
<feature type="non-terminal residue" evidence="12">
    <location>
        <position position="1"/>
    </location>
</feature>
<feature type="binding site" evidence="9">
    <location>
        <position position="212"/>
    </location>
    <ligand>
        <name>S-adenosyl-L-methionine</name>
        <dbReference type="ChEBI" id="CHEBI:59789"/>
    </ligand>
</feature>
<dbReference type="AlphaFoldDB" id="A0A6J3LRY7"/>
<evidence type="ECO:0000256" key="10">
    <source>
        <dbReference type="SAM" id="MobiDB-lite"/>
    </source>
</evidence>
<dbReference type="RefSeq" id="XP_033455085.1">
    <property type="nucleotide sequence ID" value="XM_033600160.1"/>
</dbReference>
<dbReference type="PANTHER" id="PTHR13600:SF21">
    <property type="entry name" value="LEUCINE CARBOXYL METHYLTRANSFERASE 1"/>
    <property type="match status" value="1"/>
</dbReference>
<comment type="similarity">
    <text evidence="2 8">Belongs to the methyltransferase superfamily. LCMT family.</text>
</comment>
<evidence type="ECO:0000313" key="11">
    <source>
        <dbReference type="Proteomes" id="UP000504637"/>
    </source>
</evidence>
<evidence type="ECO:0000256" key="9">
    <source>
        <dbReference type="PIRSR" id="PIRSR016305-1"/>
    </source>
</evidence>
<dbReference type="OrthoDB" id="203237at2759"/>
<dbReference type="InterPro" id="IPR029063">
    <property type="entry name" value="SAM-dependent_MTases_sf"/>
</dbReference>
<reference evidence="12" key="3">
    <citation type="submission" date="2025-08" db="UniProtKB">
        <authorList>
            <consortium name="RefSeq"/>
        </authorList>
    </citation>
    <scope>IDENTIFICATION</scope>
    <source>
        <strain evidence="12">CBS 342.82</strain>
    </source>
</reference>
<dbReference type="InterPro" id="IPR016651">
    <property type="entry name" value="LCMT1"/>
</dbReference>
<feature type="binding site" evidence="9">
    <location>
        <position position="123"/>
    </location>
    <ligand>
        <name>S-adenosyl-L-methionine</name>
        <dbReference type="ChEBI" id="CHEBI:59789"/>
    </ligand>
</feature>
<dbReference type="SUPFAM" id="SSF53335">
    <property type="entry name" value="S-adenosyl-L-methionine-dependent methyltransferases"/>
    <property type="match status" value="1"/>
</dbReference>
<evidence type="ECO:0000313" key="12">
    <source>
        <dbReference type="RefSeq" id="XP_033455085.1"/>
    </source>
</evidence>
<evidence type="ECO:0000256" key="4">
    <source>
        <dbReference type="ARBA" id="ARBA00017497"/>
    </source>
</evidence>
<dbReference type="GO" id="GO:0018423">
    <property type="term" value="F:protein C-terminal leucine carboxyl O-methyltransferase activity"/>
    <property type="evidence" value="ECO:0007669"/>
    <property type="project" value="UniProtKB-EC"/>
</dbReference>
<dbReference type="InterPro" id="IPR007213">
    <property type="entry name" value="Ppm1/Ppm2/Tcmp"/>
</dbReference>
<dbReference type="EC" id="2.1.1.233" evidence="3 8"/>
<evidence type="ECO:0000256" key="2">
    <source>
        <dbReference type="ARBA" id="ARBA00010703"/>
    </source>
</evidence>
<dbReference type="Pfam" id="PF04072">
    <property type="entry name" value="LCM"/>
    <property type="match status" value="1"/>
</dbReference>
<evidence type="ECO:0000256" key="1">
    <source>
        <dbReference type="ARBA" id="ARBA00000724"/>
    </source>
</evidence>
<feature type="compositionally biased region" description="Basic residues" evidence="10">
    <location>
        <begin position="9"/>
        <end position="20"/>
    </location>
</feature>
<dbReference type="Gene3D" id="3.40.50.150">
    <property type="entry name" value="Vaccinia Virus protein VP39"/>
    <property type="match status" value="1"/>
</dbReference>
<feature type="non-terminal residue" evidence="12">
    <location>
        <position position="365"/>
    </location>
</feature>
<organism evidence="12">
    <name type="scientific">Dissoconium aciculare CBS 342.82</name>
    <dbReference type="NCBI Taxonomy" id="1314786"/>
    <lineage>
        <taxon>Eukaryota</taxon>
        <taxon>Fungi</taxon>
        <taxon>Dikarya</taxon>
        <taxon>Ascomycota</taxon>
        <taxon>Pezizomycotina</taxon>
        <taxon>Dothideomycetes</taxon>
        <taxon>Dothideomycetidae</taxon>
        <taxon>Mycosphaerellales</taxon>
        <taxon>Dissoconiaceae</taxon>
        <taxon>Dissoconium</taxon>
    </lineage>
</organism>
<dbReference type="PIRSF" id="PIRSF016305">
    <property type="entry name" value="LCM_mtfrase"/>
    <property type="match status" value="1"/>
</dbReference>
<comment type="function">
    <text evidence="8">Methylates the carboxyl group of the C-terminal leucine residue of protein phosphatase 2A catalytic subunits to form alpha-leucine ester residues.</text>
</comment>
<dbReference type="GeneID" id="54357960"/>
<gene>
    <name evidence="12" type="ORF">K489DRAFT_289799</name>
</gene>
<comment type="catalytic activity">
    <reaction evidence="1 8">
        <text>[phosphatase 2A protein]-C-terminal L-leucine + S-adenosyl-L-methionine = [phosphatase 2A protein]-C-terminal L-leucine methyl ester + S-adenosyl-L-homocysteine</text>
        <dbReference type="Rhea" id="RHEA:48544"/>
        <dbReference type="Rhea" id="RHEA-COMP:12134"/>
        <dbReference type="Rhea" id="RHEA-COMP:12135"/>
        <dbReference type="ChEBI" id="CHEBI:57856"/>
        <dbReference type="ChEBI" id="CHEBI:59789"/>
        <dbReference type="ChEBI" id="CHEBI:90516"/>
        <dbReference type="ChEBI" id="CHEBI:90517"/>
        <dbReference type="EC" id="2.1.1.233"/>
    </reaction>
</comment>
<keyword evidence="5 8" id="KW-0489">Methyltransferase</keyword>
<dbReference type="GO" id="GO:0032259">
    <property type="term" value="P:methylation"/>
    <property type="evidence" value="ECO:0007669"/>
    <property type="project" value="UniProtKB-KW"/>
</dbReference>
<evidence type="ECO:0000256" key="5">
    <source>
        <dbReference type="ARBA" id="ARBA00022603"/>
    </source>
</evidence>
<protein>
    <recommendedName>
        <fullName evidence="4 8">Leucine carboxyl methyltransferase 1</fullName>
        <ecNumber evidence="3 8">2.1.1.233</ecNumber>
    </recommendedName>
</protein>
<name>A0A6J3LRY7_9PEZI</name>
<keyword evidence="7 8" id="KW-0949">S-adenosyl-L-methionine</keyword>
<evidence type="ECO:0000256" key="7">
    <source>
        <dbReference type="ARBA" id="ARBA00022691"/>
    </source>
</evidence>
<keyword evidence="11" id="KW-1185">Reference proteome</keyword>
<feature type="binding site" evidence="9">
    <location>
        <begin position="186"/>
        <end position="187"/>
    </location>
    <ligand>
        <name>S-adenosyl-L-methionine</name>
        <dbReference type="ChEBI" id="CHEBI:59789"/>
    </ligand>
</feature>
<proteinExistence type="inferred from homology"/>
<feature type="region of interest" description="Disordered" evidence="10">
    <location>
        <begin position="1"/>
        <end position="32"/>
    </location>
</feature>
<accession>A0A6J3LRY7</accession>
<reference evidence="12" key="2">
    <citation type="submission" date="2020-04" db="EMBL/GenBank/DDBJ databases">
        <authorList>
            <consortium name="NCBI Genome Project"/>
        </authorList>
    </citation>
    <scope>NUCLEOTIDE SEQUENCE</scope>
    <source>
        <strain evidence="12">CBS 342.82</strain>
    </source>
</reference>
<dbReference type="PANTHER" id="PTHR13600">
    <property type="entry name" value="LEUCINE CARBOXYL METHYLTRANSFERASE"/>
    <property type="match status" value="1"/>
</dbReference>
<keyword evidence="6 8" id="KW-0808">Transferase</keyword>
<evidence type="ECO:0000256" key="3">
    <source>
        <dbReference type="ARBA" id="ARBA00012834"/>
    </source>
</evidence>
<reference evidence="12" key="1">
    <citation type="submission" date="2020-01" db="EMBL/GenBank/DDBJ databases">
        <authorList>
            <consortium name="DOE Joint Genome Institute"/>
            <person name="Haridas S."/>
            <person name="Albert R."/>
            <person name="Binder M."/>
            <person name="Bloem J."/>
            <person name="Labutti K."/>
            <person name="Salamov A."/>
            <person name="Andreopoulos B."/>
            <person name="Baker S.E."/>
            <person name="Barry K."/>
            <person name="Bills G."/>
            <person name="Bluhm B.H."/>
            <person name="Cannon C."/>
            <person name="Castanera R."/>
            <person name="Culley D.E."/>
            <person name="Daum C."/>
            <person name="Ezra D."/>
            <person name="Gonzalez J.B."/>
            <person name="Henrissat B."/>
            <person name="Kuo A."/>
            <person name="Liang C."/>
            <person name="Lipzen A."/>
            <person name="Lutzoni F."/>
            <person name="Magnuson J."/>
            <person name="Mondo S."/>
            <person name="Nolan M."/>
            <person name="Ohm R."/>
            <person name="Pangilinan J."/>
            <person name="Park H.-J."/>
            <person name="Ramirez L."/>
            <person name="Alfaro M."/>
            <person name="Sun H."/>
            <person name="Tritt A."/>
            <person name="Yoshinaga Y."/>
            <person name="Zwiers L.-H."/>
            <person name="Turgeon B.G."/>
            <person name="Goodwin S.B."/>
            <person name="Spatafora J.W."/>
            <person name="Crous P.W."/>
            <person name="Grigoriev I.V."/>
        </authorList>
    </citation>
    <scope>NUCLEOTIDE SEQUENCE</scope>
    <source>
        <strain evidence="12">CBS 342.82</strain>
    </source>
</reference>
<sequence>IPNLNTLRTGRRGPRLRGGRRGGLPNPGDDEQFANNEQDVEAGRNAVVQQTDHDASSSRMSAVSMGYLEDAYAETFFPPNSPVAKRYPIINRGTYVRTTAIDQLVLRFLKQNQEQPKQIISLGAGSDTRFFRLCAGTTYPVIYHELDFEANVIPKRTSIRASPALSRLILPKDSTQGPSYHLHAIDLRDLTLKSPPTIPNLLSDIPTLLLSECCLCYLPPETTSSILSYFTMNIPHASLGIILYEPIRPTDAFGRTMVTNLASRGIHMQTIQKYSSLTAQRQRLRIAGFEAGQGARDVLGLWKEWIDANERKRVEGLEWLDEVEEWELLAKHYCVAWGWKEVVEDDGGGAKGCFGRAWGEVEGGE</sequence>
<feature type="binding site" evidence="9">
    <location>
        <position position="97"/>
    </location>
    <ligand>
        <name>S-adenosyl-L-methionine</name>
        <dbReference type="ChEBI" id="CHEBI:59789"/>
    </ligand>
</feature>
<dbReference type="Proteomes" id="UP000504637">
    <property type="component" value="Unplaced"/>
</dbReference>